<keyword evidence="2" id="KW-0812">Transmembrane</keyword>
<keyword evidence="2" id="KW-0472">Membrane</keyword>
<dbReference type="RefSeq" id="WP_203828082.1">
    <property type="nucleotide sequence ID" value="NZ_BAAATY010000025.1"/>
</dbReference>
<sequence>MVDDPHGGRRTDHTKLNIWLTFAGTVVAALIAGLFTLLATRSSDPEPKAQDPQQPQQPATTGTKAPTAAATTKAAEGWSGKIAVQNSAVELDLTPPRVVDNADFGGDVNVRFGSSGRIAVTKTAFGNSAFARWEGSGTPQLEDCRQAAITETEVDKLTTGAVLCVRTTEGRFARLTLKKVAGGLPGTATFDAIVWTD</sequence>
<organism evidence="3 4">
    <name type="scientific">Actinoplanes palleronii</name>
    <dbReference type="NCBI Taxonomy" id="113570"/>
    <lineage>
        <taxon>Bacteria</taxon>
        <taxon>Bacillati</taxon>
        <taxon>Actinomycetota</taxon>
        <taxon>Actinomycetes</taxon>
        <taxon>Micromonosporales</taxon>
        <taxon>Micromonosporaceae</taxon>
        <taxon>Actinoplanes</taxon>
    </lineage>
</organism>
<feature type="region of interest" description="Disordered" evidence="1">
    <location>
        <begin position="43"/>
        <end position="76"/>
    </location>
</feature>
<accession>A0ABQ4BH18</accession>
<feature type="transmembrane region" description="Helical" evidence="2">
    <location>
        <begin position="18"/>
        <end position="39"/>
    </location>
</feature>
<feature type="compositionally biased region" description="Low complexity" evidence="1">
    <location>
        <begin position="50"/>
        <end position="76"/>
    </location>
</feature>
<proteinExistence type="predicted"/>
<reference evidence="3 4" key="1">
    <citation type="submission" date="2021-01" db="EMBL/GenBank/DDBJ databases">
        <title>Whole genome shotgun sequence of Actinoplanes palleronii NBRC 14916.</title>
        <authorList>
            <person name="Komaki H."/>
            <person name="Tamura T."/>
        </authorList>
    </citation>
    <scope>NUCLEOTIDE SEQUENCE [LARGE SCALE GENOMIC DNA]</scope>
    <source>
        <strain evidence="3 4">NBRC 14916</strain>
    </source>
</reference>
<keyword evidence="4" id="KW-1185">Reference proteome</keyword>
<evidence type="ECO:0000313" key="4">
    <source>
        <dbReference type="Proteomes" id="UP000624709"/>
    </source>
</evidence>
<evidence type="ECO:0000256" key="2">
    <source>
        <dbReference type="SAM" id="Phobius"/>
    </source>
</evidence>
<evidence type="ECO:0000256" key="1">
    <source>
        <dbReference type="SAM" id="MobiDB-lite"/>
    </source>
</evidence>
<dbReference type="EMBL" id="BOMS01000094">
    <property type="protein sequence ID" value="GIE69980.1"/>
    <property type="molecule type" value="Genomic_DNA"/>
</dbReference>
<gene>
    <name evidence="3" type="ORF">Apa02nite_060880</name>
</gene>
<evidence type="ECO:0000313" key="3">
    <source>
        <dbReference type="EMBL" id="GIE69980.1"/>
    </source>
</evidence>
<name>A0ABQ4BH18_9ACTN</name>
<evidence type="ECO:0008006" key="5">
    <source>
        <dbReference type="Google" id="ProtNLM"/>
    </source>
</evidence>
<comment type="caution">
    <text evidence="3">The sequence shown here is derived from an EMBL/GenBank/DDBJ whole genome shotgun (WGS) entry which is preliminary data.</text>
</comment>
<dbReference type="Proteomes" id="UP000624709">
    <property type="component" value="Unassembled WGS sequence"/>
</dbReference>
<protein>
    <recommendedName>
        <fullName evidence="5">Serine/threonine protein kinase</fullName>
    </recommendedName>
</protein>
<keyword evidence="2" id="KW-1133">Transmembrane helix</keyword>